<evidence type="ECO:0000313" key="1">
    <source>
        <dbReference type="EMBL" id="DAD99369.1"/>
    </source>
</evidence>
<dbReference type="GO" id="GO:0016874">
    <property type="term" value="F:ligase activity"/>
    <property type="evidence" value="ECO:0007669"/>
    <property type="project" value="UniProtKB-KW"/>
</dbReference>
<proteinExistence type="predicted"/>
<accession>A0A8S5NX86</accession>
<protein>
    <submittedName>
        <fullName evidence="1">RimK-related lysine biosynthesis protein, Probable-dependent amine/thiol ligase family Amino-group</fullName>
    </submittedName>
</protein>
<name>A0A8S5NX86_9CAUD</name>
<keyword evidence="1" id="KW-0436">Ligase</keyword>
<organism evidence="1">
    <name type="scientific">Caudovirales sp. ct0FJ5</name>
    <dbReference type="NCBI Taxonomy" id="2825755"/>
    <lineage>
        <taxon>Viruses</taxon>
        <taxon>Duplodnaviria</taxon>
        <taxon>Heunggongvirae</taxon>
        <taxon>Uroviricota</taxon>
        <taxon>Caudoviricetes</taxon>
    </lineage>
</organism>
<sequence length="73" mass="8568">MRIKEILSQNRRDFRALFICPFCGHEEEKPGYDDANFHQNVIPKMKCKKCGKTEQDGANYRPLSTKYPEGFQI</sequence>
<dbReference type="EMBL" id="BK015281">
    <property type="protein sequence ID" value="DAD99369.1"/>
    <property type="molecule type" value="Genomic_DNA"/>
</dbReference>
<reference evidence="1" key="1">
    <citation type="journal article" date="2021" name="Proc. Natl. Acad. Sci. U.S.A.">
        <title>A Catalog of Tens of Thousands of Viruses from Human Metagenomes Reveals Hidden Associations with Chronic Diseases.</title>
        <authorList>
            <person name="Tisza M.J."/>
            <person name="Buck C.B."/>
        </authorList>
    </citation>
    <scope>NUCLEOTIDE SEQUENCE</scope>
    <source>
        <strain evidence="1">Ct0FJ5</strain>
    </source>
</reference>